<evidence type="ECO:0000313" key="2">
    <source>
        <dbReference type="EMBL" id="MCM8556553.1"/>
    </source>
</evidence>
<dbReference type="SUPFAM" id="SSF54913">
    <property type="entry name" value="GlnB-like"/>
    <property type="match status" value="1"/>
</dbReference>
<dbReference type="InterPro" id="IPR015867">
    <property type="entry name" value="N-reg_PII/ATP_PRibTrfase_C"/>
</dbReference>
<dbReference type="EMBL" id="JAMSHT010000001">
    <property type="protein sequence ID" value="MCM8556553.1"/>
    <property type="molecule type" value="Genomic_DNA"/>
</dbReference>
<protein>
    <submittedName>
        <fullName evidence="2">Divalent-cation tolerance protein CutA</fullName>
    </submittedName>
</protein>
<proteinExistence type="inferred from homology"/>
<reference evidence="2" key="1">
    <citation type="submission" date="2022-06" db="EMBL/GenBank/DDBJ databases">
        <title>Sphingomicrobium sedimins sp. nov., a marine bacterium isolated from tidal flat.</title>
        <authorList>
            <person name="Kim C.-H."/>
            <person name="Yoo Y."/>
            <person name="Kim J.-J."/>
        </authorList>
    </citation>
    <scope>NUCLEOTIDE SEQUENCE</scope>
    <source>
        <strain evidence="2">GRR-S6-50</strain>
    </source>
</reference>
<name>A0A9X2J0S1_9SPHN</name>
<dbReference type="RefSeq" id="WP_252111860.1">
    <property type="nucleotide sequence ID" value="NZ_JAMSHT010000001.1"/>
</dbReference>
<keyword evidence="3" id="KW-1185">Reference proteome</keyword>
<dbReference type="InterPro" id="IPR011322">
    <property type="entry name" value="N-reg_PII-like_a/b"/>
</dbReference>
<dbReference type="GO" id="GO:0010038">
    <property type="term" value="P:response to metal ion"/>
    <property type="evidence" value="ECO:0007669"/>
    <property type="project" value="InterPro"/>
</dbReference>
<dbReference type="PANTHER" id="PTHR23419">
    <property type="entry name" value="DIVALENT CATION TOLERANCE CUTA-RELATED"/>
    <property type="match status" value="1"/>
</dbReference>
<dbReference type="Gene3D" id="3.30.70.120">
    <property type="match status" value="1"/>
</dbReference>
<organism evidence="2 3">
    <name type="scientific">Sphingomicrobium sediminis</name>
    <dbReference type="NCBI Taxonomy" id="2950949"/>
    <lineage>
        <taxon>Bacteria</taxon>
        <taxon>Pseudomonadati</taxon>
        <taxon>Pseudomonadota</taxon>
        <taxon>Alphaproteobacteria</taxon>
        <taxon>Sphingomonadales</taxon>
        <taxon>Sphingomonadaceae</taxon>
        <taxon>Sphingomicrobium</taxon>
    </lineage>
</organism>
<evidence type="ECO:0000313" key="3">
    <source>
        <dbReference type="Proteomes" id="UP001155128"/>
    </source>
</evidence>
<accession>A0A9X2J0S1</accession>
<comment type="caution">
    <text evidence="2">The sequence shown here is derived from an EMBL/GenBank/DDBJ whole genome shotgun (WGS) entry which is preliminary data.</text>
</comment>
<dbReference type="GO" id="GO:0005507">
    <property type="term" value="F:copper ion binding"/>
    <property type="evidence" value="ECO:0007669"/>
    <property type="project" value="TreeGrafter"/>
</dbReference>
<dbReference type="Pfam" id="PF03091">
    <property type="entry name" value="CutA1"/>
    <property type="match status" value="1"/>
</dbReference>
<sequence>MSHDGPISVYIMCSALGEAQEIARALVEERLAACCNILGQAKSIYRWEGAVETGAEFPVVAKTMGHNFDALAARVKALHGFSVPAITAWPIVETTPEYGAWIEENCRAVS</sequence>
<dbReference type="InterPro" id="IPR004323">
    <property type="entry name" value="Ion_tolerance_CutA"/>
</dbReference>
<comment type="similarity">
    <text evidence="1">Belongs to the CutA family.</text>
</comment>
<dbReference type="PANTHER" id="PTHR23419:SF8">
    <property type="entry name" value="FI09726P"/>
    <property type="match status" value="1"/>
</dbReference>
<dbReference type="AlphaFoldDB" id="A0A9X2J0S1"/>
<dbReference type="Proteomes" id="UP001155128">
    <property type="component" value="Unassembled WGS sequence"/>
</dbReference>
<evidence type="ECO:0000256" key="1">
    <source>
        <dbReference type="ARBA" id="ARBA00010169"/>
    </source>
</evidence>
<gene>
    <name evidence="2" type="ORF">NDO55_01800</name>
</gene>